<evidence type="ECO:0000256" key="6">
    <source>
        <dbReference type="ARBA" id="ARBA00022695"/>
    </source>
</evidence>
<dbReference type="NCBIfam" id="TIGR00690">
    <property type="entry name" value="rpoZ"/>
    <property type="match status" value="1"/>
</dbReference>
<dbReference type="InterPro" id="IPR036161">
    <property type="entry name" value="RPB6/omega-like_sf"/>
</dbReference>
<keyword evidence="5 10" id="KW-0808">Transferase</keyword>
<dbReference type="SUPFAM" id="SSF63562">
    <property type="entry name" value="RPB6/omega subunit-like"/>
    <property type="match status" value="1"/>
</dbReference>
<dbReference type="GO" id="GO:0000428">
    <property type="term" value="C:DNA-directed RNA polymerase complex"/>
    <property type="evidence" value="ECO:0007669"/>
    <property type="project" value="UniProtKB-KW"/>
</dbReference>
<comment type="subunit">
    <text evidence="10">The RNAP catalytic core consists of 2 alpha, 1 beta, 1 beta' and 1 omega subunit. When a sigma factor is associated with the core the holoenzyme is formed, which can initiate transcription.</text>
</comment>
<organism evidence="11 12">
    <name type="scientific">Candidatus Avimonoglobus intestinipullorum</name>
    <dbReference type="NCBI Taxonomy" id="2840699"/>
    <lineage>
        <taxon>Bacteria</taxon>
        <taxon>Bacillati</taxon>
        <taxon>Bacillota</taxon>
        <taxon>Clostridia</taxon>
        <taxon>Eubacteriales</taxon>
        <taxon>Candidatus Avimonoglobus</taxon>
    </lineage>
</organism>
<dbReference type="GO" id="GO:0006351">
    <property type="term" value="P:DNA-templated transcription"/>
    <property type="evidence" value="ECO:0007669"/>
    <property type="project" value="UniProtKB-UniRule"/>
</dbReference>
<name>A0A9D1S649_9FIRM</name>
<dbReference type="EC" id="2.7.7.6" evidence="2 10"/>
<dbReference type="GO" id="GO:0003899">
    <property type="term" value="F:DNA-directed RNA polymerase activity"/>
    <property type="evidence" value="ECO:0007669"/>
    <property type="project" value="UniProtKB-UniRule"/>
</dbReference>
<keyword evidence="6 10" id="KW-0548">Nucleotidyltransferase</keyword>
<evidence type="ECO:0000256" key="8">
    <source>
        <dbReference type="ARBA" id="ARBA00029924"/>
    </source>
</evidence>
<dbReference type="EMBL" id="DVND01000015">
    <property type="protein sequence ID" value="HIU47858.1"/>
    <property type="molecule type" value="Genomic_DNA"/>
</dbReference>
<comment type="caution">
    <text evidence="11">The sequence shown here is derived from an EMBL/GenBank/DDBJ whole genome shotgun (WGS) entry which is preliminary data.</text>
</comment>
<keyword evidence="7 10" id="KW-0804">Transcription</keyword>
<dbReference type="InterPro" id="IPR006110">
    <property type="entry name" value="Pol_omega/Rpo6/RPB6"/>
</dbReference>
<evidence type="ECO:0000256" key="9">
    <source>
        <dbReference type="ARBA" id="ARBA00048552"/>
    </source>
</evidence>
<evidence type="ECO:0000256" key="2">
    <source>
        <dbReference type="ARBA" id="ARBA00012418"/>
    </source>
</evidence>
<evidence type="ECO:0000256" key="7">
    <source>
        <dbReference type="ARBA" id="ARBA00023163"/>
    </source>
</evidence>
<comment type="function">
    <text evidence="10">Promotes RNA polymerase assembly. Latches the N- and C-terminal regions of the beta' subunit thereby facilitating its interaction with the beta and alpha subunits.</text>
</comment>
<keyword evidence="4 10" id="KW-0240">DNA-directed RNA polymerase</keyword>
<reference evidence="11" key="2">
    <citation type="journal article" date="2021" name="PeerJ">
        <title>Extensive microbial diversity within the chicken gut microbiome revealed by metagenomics and culture.</title>
        <authorList>
            <person name="Gilroy R."/>
            <person name="Ravi A."/>
            <person name="Getino M."/>
            <person name="Pursley I."/>
            <person name="Horton D.L."/>
            <person name="Alikhan N.F."/>
            <person name="Baker D."/>
            <person name="Gharbi K."/>
            <person name="Hall N."/>
            <person name="Watson M."/>
            <person name="Adriaenssens E.M."/>
            <person name="Foster-Nyarko E."/>
            <person name="Jarju S."/>
            <person name="Secka A."/>
            <person name="Antonio M."/>
            <person name="Oren A."/>
            <person name="Chaudhuri R.R."/>
            <person name="La Ragione R."/>
            <person name="Hildebrand F."/>
            <person name="Pallen M.J."/>
        </authorList>
    </citation>
    <scope>NUCLEOTIDE SEQUENCE</scope>
    <source>
        <strain evidence="11">ChiSjej4B22-9803</strain>
    </source>
</reference>
<dbReference type="HAMAP" id="MF_00366">
    <property type="entry name" value="RNApol_bact_RpoZ"/>
    <property type="match status" value="1"/>
</dbReference>
<dbReference type="AlphaFoldDB" id="A0A9D1S649"/>
<evidence type="ECO:0000256" key="4">
    <source>
        <dbReference type="ARBA" id="ARBA00022478"/>
    </source>
</evidence>
<comment type="catalytic activity">
    <reaction evidence="9 10">
        <text>RNA(n) + a ribonucleoside 5'-triphosphate = RNA(n+1) + diphosphate</text>
        <dbReference type="Rhea" id="RHEA:21248"/>
        <dbReference type="Rhea" id="RHEA-COMP:14527"/>
        <dbReference type="Rhea" id="RHEA-COMP:17342"/>
        <dbReference type="ChEBI" id="CHEBI:33019"/>
        <dbReference type="ChEBI" id="CHEBI:61557"/>
        <dbReference type="ChEBI" id="CHEBI:140395"/>
        <dbReference type="EC" id="2.7.7.6"/>
    </reaction>
</comment>
<evidence type="ECO:0000313" key="11">
    <source>
        <dbReference type="EMBL" id="HIU47858.1"/>
    </source>
</evidence>
<dbReference type="PANTHER" id="PTHR34476:SF1">
    <property type="entry name" value="DNA-DIRECTED RNA POLYMERASE SUBUNIT OMEGA"/>
    <property type="match status" value="1"/>
</dbReference>
<dbReference type="GO" id="GO:0003677">
    <property type="term" value="F:DNA binding"/>
    <property type="evidence" value="ECO:0007669"/>
    <property type="project" value="UniProtKB-UniRule"/>
</dbReference>
<dbReference type="Proteomes" id="UP000824111">
    <property type="component" value="Unassembled WGS sequence"/>
</dbReference>
<evidence type="ECO:0000256" key="1">
    <source>
        <dbReference type="ARBA" id="ARBA00006711"/>
    </source>
</evidence>
<reference evidence="11" key="1">
    <citation type="submission" date="2020-10" db="EMBL/GenBank/DDBJ databases">
        <authorList>
            <person name="Gilroy R."/>
        </authorList>
    </citation>
    <scope>NUCLEOTIDE SEQUENCE</scope>
    <source>
        <strain evidence="11">ChiSjej4B22-9803</strain>
    </source>
</reference>
<proteinExistence type="inferred from homology"/>
<accession>A0A9D1S649</accession>
<evidence type="ECO:0000256" key="5">
    <source>
        <dbReference type="ARBA" id="ARBA00022679"/>
    </source>
</evidence>
<evidence type="ECO:0000256" key="10">
    <source>
        <dbReference type="HAMAP-Rule" id="MF_00366"/>
    </source>
</evidence>
<dbReference type="InterPro" id="IPR003716">
    <property type="entry name" value="DNA-dir_RNA_pol_omega"/>
</dbReference>
<gene>
    <name evidence="10" type="primary">rpoZ</name>
    <name evidence="11" type="ORF">IAB04_00685</name>
</gene>
<evidence type="ECO:0000313" key="12">
    <source>
        <dbReference type="Proteomes" id="UP000824111"/>
    </source>
</evidence>
<dbReference type="SMART" id="SM01409">
    <property type="entry name" value="RNA_pol_Rpb6"/>
    <property type="match status" value="1"/>
</dbReference>
<protein>
    <recommendedName>
        <fullName evidence="3 10">DNA-directed RNA polymerase subunit omega</fullName>
        <shortName evidence="10">RNAP omega subunit</shortName>
        <ecNumber evidence="2 10">2.7.7.6</ecNumber>
    </recommendedName>
    <alternativeName>
        <fullName evidence="10">RNA polymerase omega subunit</fullName>
    </alternativeName>
    <alternativeName>
        <fullName evidence="8 10">Transcriptase subunit omega</fullName>
    </alternativeName>
</protein>
<sequence length="79" mass="8493">MIKPGISTLSKCVDSRYTLVAMVAKRARMIGESGKGLVECDSKKAVSIAVEEIAAGRVGYIRPQPKEKEQAGITEPKSE</sequence>
<comment type="similarity">
    <text evidence="1 10">Belongs to the RNA polymerase subunit omega family.</text>
</comment>
<dbReference type="Pfam" id="PF01192">
    <property type="entry name" value="RNA_pol_Rpb6"/>
    <property type="match status" value="1"/>
</dbReference>
<dbReference type="PANTHER" id="PTHR34476">
    <property type="entry name" value="DNA-DIRECTED RNA POLYMERASE SUBUNIT OMEGA"/>
    <property type="match status" value="1"/>
</dbReference>
<dbReference type="Gene3D" id="3.90.940.10">
    <property type="match status" value="1"/>
</dbReference>
<evidence type="ECO:0000256" key="3">
    <source>
        <dbReference type="ARBA" id="ARBA00013725"/>
    </source>
</evidence>